<proteinExistence type="predicted"/>
<evidence type="ECO:0000259" key="1">
    <source>
        <dbReference type="SMART" id="SM00065"/>
    </source>
</evidence>
<dbReference type="InterPro" id="IPR003018">
    <property type="entry name" value="GAF"/>
</dbReference>
<dbReference type="Proteomes" id="UP001500967">
    <property type="component" value="Unassembled WGS sequence"/>
</dbReference>
<dbReference type="SUPFAM" id="SSF55781">
    <property type="entry name" value="GAF domain-like"/>
    <property type="match status" value="1"/>
</dbReference>
<sequence length="182" mass="19751">MSTLLHHRLAGRERLEALARYDVDDPHLKQQLDAIAMRTAMHLHMPTALTTLVLDNATLIAGAHGVDGWMRGGPGGPAEWSFCAQTVLTGEPYIVTDASRDPMQCTNPVVELDGLRAYAGAPLITSSGQVLGAHCVIDTAPHVFSEDEIAELQAAATDVVVAFEQHPSRYSTEYRPSFFNLD</sequence>
<organism evidence="2 3">
    <name type="scientific">Cryptosporangium japonicum</name>
    <dbReference type="NCBI Taxonomy" id="80872"/>
    <lineage>
        <taxon>Bacteria</taxon>
        <taxon>Bacillati</taxon>
        <taxon>Actinomycetota</taxon>
        <taxon>Actinomycetes</taxon>
        <taxon>Cryptosporangiales</taxon>
        <taxon>Cryptosporangiaceae</taxon>
        <taxon>Cryptosporangium</taxon>
    </lineage>
</organism>
<comment type="caution">
    <text evidence="2">The sequence shown here is derived from an EMBL/GenBank/DDBJ whole genome shotgun (WGS) entry which is preliminary data.</text>
</comment>
<accession>A0ABP3DNS0</accession>
<dbReference type="EMBL" id="BAAAGX010000009">
    <property type="protein sequence ID" value="GAA0237604.1"/>
    <property type="molecule type" value="Genomic_DNA"/>
</dbReference>
<name>A0ABP3DNS0_9ACTN</name>
<dbReference type="RefSeq" id="WP_344648806.1">
    <property type="nucleotide sequence ID" value="NZ_BAAAGX010000009.1"/>
</dbReference>
<feature type="domain" description="GAF" evidence="1">
    <location>
        <begin position="27"/>
        <end position="173"/>
    </location>
</feature>
<gene>
    <name evidence="2" type="ORF">GCM10009539_23590</name>
</gene>
<keyword evidence="3" id="KW-1185">Reference proteome</keyword>
<dbReference type="PANTHER" id="PTHR43102">
    <property type="entry name" value="SLR1143 PROTEIN"/>
    <property type="match status" value="1"/>
</dbReference>
<reference evidence="3" key="1">
    <citation type="journal article" date="2019" name="Int. J. Syst. Evol. Microbiol.">
        <title>The Global Catalogue of Microorganisms (GCM) 10K type strain sequencing project: providing services to taxonomists for standard genome sequencing and annotation.</title>
        <authorList>
            <consortium name="The Broad Institute Genomics Platform"/>
            <consortium name="The Broad Institute Genome Sequencing Center for Infectious Disease"/>
            <person name="Wu L."/>
            <person name="Ma J."/>
        </authorList>
    </citation>
    <scope>NUCLEOTIDE SEQUENCE [LARGE SCALE GENOMIC DNA]</scope>
    <source>
        <strain evidence="3">JCM 10425</strain>
    </source>
</reference>
<evidence type="ECO:0000313" key="2">
    <source>
        <dbReference type="EMBL" id="GAA0237604.1"/>
    </source>
</evidence>
<protein>
    <recommendedName>
        <fullName evidence="1">GAF domain-containing protein</fullName>
    </recommendedName>
</protein>
<dbReference type="PANTHER" id="PTHR43102:SF2">
    <property type="entry name" value="GAF DOMAIN-CONTAINING PROTEIN"/>
    <property type="match status" value="1"/>
</dbReference>
<dbReference type="Gene3D" id="3.30.450.40">
    <property type="match status" value="1"/>
</dbReference>
<evidence type="ECO:0000313" key="3">
    <source>
        <dbReference type="Proteomes" id="UP001500967"/>
    </source>
</evidence>
<dbReference type="Pfam" id="PF01590">
    <property type="entry name" value="GAF"/>
    <property type="match status" value="1"/>
</dbReference>
<dbReference type="InterPro" id="IPR029016">
    <property type="entry name" value="GAF-like_dom_sf"/>
</dbReference>
<dbReference type="SMART" id="SM00065">
    <property type="entry name" value="GAF"/>
    <property type="match status" value="1"/>
</dbReference>